<dbReference type="SMART" id="SM00382">
    <property type="entry name" value="AAA"/>
    <property type="match status" value="1"/>
</dbReference>
<dbReference type="Gene3D" id="3.40.50.300">
    <property type="entry name" value="P-loop containing nucleotide triphosphate hydrolases"/>
    <property type="match status" value="1"/>
</dbReference>
<feature type="region of interest" description="Disordered" evidence="4">
    <location>
        <begin position="297"/>
        <end position="316"/>
    </location>
</feature>
<evidence type="ECO:0000313" key="6">
    <source>
        <dbReference type="EMBL" id="TWU35799.1"/>
    </source>
</evidence>
<keyword evidence="2" id="KW-0547">Nucleotide-binding</keyword>
<dbReference type="PROSITE" id="PS50893">
    <property type="entry name" value="ABC_TRANSPORTER_2"/>
    <property type="match status" value="1"/>
</dbReference>
<dbReference type="InterPro" id="IPR003593">
    <property type="entry name" value="AAA+_ATPase"/>
</dbReference>
<dbReference type="Pfam" id="PF00005">
    <property type="entry name" value="ABC_tran"/>
    <property type="match status" value="1"/>
</dbReference>
<dbReference type="GO" id="GO:0005524">
    <property type="term" value="F:ATP binding"/>
    <property type="evidence" value="ECO:0007669"/>
    <property type="project" value="UniProtKB-KW"/>
</dbReference>
<dbReference type="InterPro" id="IPR027417">
    <property type="entry name" value="P-loop_NTPase"/>
</dbReference>
<accession>A0A5C6DLK7</accession>
<keyword evidence="3 6" id="KW-0067">ATP-binding</keyword>
<keyword evidence="1" id="KW-0813">Transport</keyword>
<dbReference type="CDD" id="cd03230">
    <property type="entry name" value="ABC_DR_subfamily_A"/>
    <property type="match status" value="1"/>
</dbReference>
<reference evidence="6 7" key="1">
    <citation type="submission" date="2019-02" db="EMBL/GenBank/DDBJ databases">
        <title>Deep-cultivation of Planctomycetes and their phenomic and genomic characterization uncovers novel biology.</title>
        <authorList>
            <person name="Wiegand S."/>
            <person name="Jogler M."/>
            <person name="Boedeker C."/>
            <person name="Pinto D."/>
            <person name="Vollmers J."/>
            <person name="Rivas-Marin E."/>
            <person name="Kohn T."/>
            <person name="Peeters S.H."/>
            <person name="Heuer A."/>
            <person name="Rast P."/>
            <person name="Oberbeckmann S."/>
            <person name="Bunk B."/>
            <person name="Jeske O."/>
            <person name="Meyerdierks A."/>
            <person name="Storesund J.E."/>
            <person name="Kallscheuer N."/>
            <person name="Luecker S."/>
            <person name="Lage O.M."/>
            <person name="Pohl T."/>
            <person name="Merkel B.J."/>
            <person name="Hornburger P."/>
            <person name="Mueller R.-W."/>
            <person name="Bruemmer F."/>
            <person name="Labrenz M."/>
            <person name="Spormann A.M."/>
            <person name="Op Den Camp H."/>
            <person name="Overmann J."/>
            <person name="Amann R."/>
            <person name="Jetten M.S.M."/>
            <person name="Mascher T."/>
            <person name="Medema M.H."/>
            <person name="Devos D.P."/>
            <person name="Kaster A.-K."/>
            <person name="Ovreas L."/>
            <person name="Rohde M."/>
            <person name="Galperin M.Y."/>
            <person name="Jogler C."/>
        </authorList>
    </citation>
    <scope>NUCLEOTIDE SEQUENCE [LARGE SCALE GENOMIC DNA]</scope>
    <source>
        <strain evidence="6 7">Q31b</strain>
    </source>
</reference>
<proteinExistence type="predicted"/>
<dbReference type="EMBL" id="SJPY01000009">
    <property type="protein sequence ID" value="TWU35799.1"/>
    <property type="molecule type" value="Genomic_DNA"/>
</dbReference>
<evidence type="ECO:0000256" key="2">
    <source>
        <dbReference type="ARBA" id="ARBA00022741"/>
    </source>
</evidence>
<dbReference type="PANTHER" id="PTHR42939:SF1">
    <property type="entry name" value="ABC TRANSPORTER ATP-BINDING PROTEIN ALBC-RELATED"/>
    <property type="match status" value="1"/>
</dbReference>
<gene>
    <name evidence="6" type="primary">ytrB_2</name>
    <name evidence="6" type="ORF">Q31b_52340</name>
</gene>
<dbReference type="GO" id="GO:0016887">
    <property type="term" value="F:ATP hydrolysis activity"/>
    <property type="evidence" value="ECO:0007669"/>
    <property type="project" value="InterPro"/>
</dbReference>
<dbReference type="Proteomes" id="UP000315471">
    <property type="component" value="Unassembled WGS sequence"/>
</dbReference>
<name>A0A5C6DLK7_9BACT</name>
<evidence type="ECO:0000256" key="3">
    <source>
        <dbReference type="ARBA" id="ARBA00022840"/>
    </source>
</evidence>
<keyword evidence="7" id="KW-1185">Reference proteome</keyword>
<dbReference type="RefSeq" id="WP_146602310.1">
    <property type="nucleotide sequence ID" value="NZ_SJPY01000009.1"/>
</dbReference>
<evidence type="ECO:0000259" key="5">
    <source>
        <dbReference type="PROSITE" id="PS50893"/>
    </source>
</evidence>
<dbReference type="InterPro" id="IPR051782">
    <property type="entry name" value="ABC_Transporter_VariousFunc"/>
</dbReference>
<protein>
    <submittedName>
        <fullName evidence="6">ABC transporter ATP-binding protein YtrB</fullName>
    </submittedName>
</protein>
<feature type="compositionally biased region" description="Basic and acidic residues" evidence="4">
    <location>
        <begin position="304"/>
        <end position="316"/>
    </location>
</feature>
<sequence>MTPINALDHVAVEVQNLSRSFRGNVALDGVDLSIPVGSIFGLVGLNGAGKTTLIRHLIGSLTAQVGSVRVLGKDPVGNCVDVLARIGYLTEEDSLPQWMRVGELIDFSRAVYRDWDDDYAVKLLDSFGLSRNDRLSSLSKGLRARAGLLVAIAHRPELLILDEPSSGLDPLARRDILEAIIRTVSDDGRTVLFSSHLLEEVDRVCDTVALMSTGKIIETTTNDELQERYEEIVCQVEDGSKPSVDGVFGWQGSENEWTGVVDRRNLSTAGLQLPASVKLISKRAITLDRWFAARAGQEASSRNEMTDNGEKGRSNV</sequence>
<dbReference type="OrthoDB" id="9795548at2"/>
<organism evidence="6 7">
    <name type="scientific">Novipirellula aureliae</name>
    <dbReference type="NCBI Taxonomy" id="2527966"/>
    <lineage>
        <taxon>Bacteria</taxon>
        <taxon>Pseudomonadati</taxon>
        <taxon>Planctomycetota</taxon>
        <taxon>Planctomycetia</taxon>
        <taxon>Pirellulales</taxon>
        <taxon>Pirellulaceae</taxon>
        <taxon>Novipirellula</taxon>
    </lineage>
</organism>
<dbReference type="AlphaFoldDB" id="A0A5C6DLK7"/>
<comment type="caution">
    <text evidence="6">The sequence shown here is derived from an EMBL/GenBank/DDBJ whole genome shotgun (WGS) entry which is preliminary data.</text>
</comment>
<dbReference type="InterPro" id="IPR003439">
    <property type="entry name" value="ABC_transporter-like_ATP-bd"/>
</dbReference>
<evidence type="ECO:0000313" key="7">
    <source>
        <dbReference type="Proteomes" id="UP000315471"/>
    </source>
</evidence>
<evidence type="ECO:0000256" key="1">
    <source>
        <dbReference type="ARBA" id="ARBA00022448"/>
    </source>
</evidence>
<dbReference type="SUPFAM" id="SSF52540">
    <property type="entry name" value="P-loop containing nucleoside triphosphate hydrolases"/>
    <property type="match status" value="1"/>
</dbReference>
<feature type="domain" description="ABC transporter" evidence="5">
    <location>
        <begin position="12"/>
        <end position="238"/>
    </location>
</feature>
<dbReference type="PANTHER" id="PTHR42939">
    <property type="entry name" value="ABC TRANSPORTER ATP-BINDING PROTEIN ALBC-RELATED"/>
    <property type="match status" value="1"/>
</dbReference>
<evidence type="ECO:0000256" key="4">
    <source>
        <dbReference type="SAM" id="MobiDB-lite"/>
    </source>
</evidence>